<proteinExistence type="predicted"/>
<keyword evidence="1 2" id="KW-0443">Lipid metabolism</keyword>
<keyword evidence="2" id="KW-0378">Hydrolase</keyword>
<keyword evidence="6" id="KW-1185">Reference proteome</keyword>
<dbReference type="Gene3D" id="3.40.1090.10">
    <property type="entry name" value="Cytosolic phospholipase A2 catalytic domain"/>
    <property type="match status" value="1"/>
</dbReference>
<keyword evidence="2" id="KW-0442">Lipid degradation</keyword>
<feature type="transmembrane region" description="Helical" evidence="3">
    <location>
        <begin position="138"/>
        <end position="159"/>
    </location>
</feature>
<dbReference type="InterPro" id="IPR002641">
    <property type="entry name" value="PNPLA_dom"/>
</dbReference>
<reference evidence="6" key="1">
    <citation type="journal article" date="2019" name="Int. J. Syst. Evol. Microbiol.">
        <title>The Global Catalogue of Microorganisms (GCM) 10K type strain sequencing project: providing services to taxonomists for standard genome sequencing and annotation.</title>
        <authorList>
            <consortium name="The Broad Institute Genomics Platform"/>
            <consortium name="The Broad Institute Genome Sequencing Center for Infectious Disease"/>
            <person name="Wu L."/>
            <person name="Ma J."/>
        </authorList>
    </citation>
    <scope>NUCLEOTIDE SEQUENCE [LARGE SCALE GENOMIC DNA]</scope>
    <source>
        <strain evidence="6">JCM 18531</strain>
    </source>
</reference>
<comment type="caution">
    <text evidence="5">The sequence shown here is derived from an EMBL/GenBank/DDBJ whole genome shotgun (WGS) entry which is preliminary data.</text>
</comment>
<dbReference type="EMBL" id="BAABKM010000001">
    <property type="protein sequence ID" value="GAA4692790.1"/>
    <property type="molecule type" value="Genomic_DNA"/>
</dbReference>
<evidence type="ECO:0000259" key="4">
    <source>
        <dbReference type="PROSITE" id="PS51635"/>
    </source>
</evidence>
<name>A0ABP8WR18_9ACTN</name>
<sequence>MEQRDLQQCDLVMKGGITSGVIYPAALVRLAESYRFRGLGGTSAGAIGAAVGAAAEFGRETGGFARLAELPDSLGEGALGELFHPQRRTAGLLRLLFASLRSGTGGVLLAAVAAFPVASVLGVLPGIAALVIGVLSGGVAGVVLAAVGVVLIPIGWALAVGLRLYRIATVDLPANLFGICRGLGADGRPGFTEWLGDAIDEAAGLTGEQRPLLFGDLWTGEAARPVAGFGTPITADPDIDLRMITTCLSFGRPYELPMDARTFFYDEEVWATLFPPPVMAALRAGSDPVPADLDAVTSETGWLDLVASRRGLRRLPPARSLPVIVATRLSLSFPVLISAVPMWDVDFAAEDTRTAMAAVRDALRADTTPPDGSATFRELWFSDGGLCSNFPVHFFDGALPTRPTFAINLGSFPDGRAPDADQRHNVEYARTNDVIPATYSGLPASGLGALTGFAGLAFDTARNWSDSSHLQFPGYRDRIVKVFQTDREGGLNLDMEQGVIDDLGARGRAAADAMVEQFGTDHYQPPHATGWDNHRWVRYRALLACMPAFLGSYARGRAALGIEPDPPPSYPFNRTATRALADELTEALDRAAAVVAAADSETLADLTGVPNPEGVIRRVPRT</sequence>
<evidence type="ECO:0000256" key="1">
    <source>
        <dbReference type="ARBA" id="ARBA00023098"/>
    </source>
</evidence>
<feature type="domain" description="PNPLA" evidence="4">
    <location>
        <begin position="11"/>
        <end position="396"/>
    </location>
</feature>
<feature type="active site" description="Nucleophile" evidence="2">
    <location>
        <position position="43"/>
    </location>
</feature>
<dbReference type="PROSITE" id="PS51635">
    <property type="entry name" value="PNPLA"/>
    <property type="match status" value="1"/>
</dbReference>
<dbReference type="RefSeq" id="WP_345518855.1">
    <property type="nucleotide sequence ID" value="NZ_BAABKM010000001.1"/>
</dbReference>
<feature type="transmembrane region" description="Helical" evidence="3">
    <location>
        <begin position="107"/>
        <end position="132"/>
    </location>
</feature>
<feature type="short sequence motif" description="DGA/G" evidence="2">
    <location>
        <begin position="383"/>
        <end position="385"/>
    </location>
</feature>
<evidence type="ECO:0000256" key="2">
    <source>
        <dbReference type="PROSITE-ProRule" id="PRU01161"/>
    </source>
</evidence>
<evidence type="ECO:0000256" key="3">
    <source>
        <dbReference type="SAM" id="Phobius"/>
    </source>
</evidence>
<dbReference type="InterPro" id="IPR016035">
    <property type="entry name" value="Acyl_Trfase/lysoPLipase"/>
</dbReference>
<evidence type="ECO:0000313" key="6">
    <source>
        <dbReference type="Proteomes" id="UP001499974"/>
    </source>
</evidence>
<dbReference type="Proteomes" id="UP001499974">
    <property type="component" value="Unassembled WGS sequence"/>
</dbReference>
<keyword evidence="3" id="KW-0472">Membrane</keyword>
<evidence type="ECO:0000313" key="5">
    <source>
        <dbReference type="EMBL" id="GAA4692790.1"/>
    </source>
</evidence>
<keyword evidence="3" id="KW-0812">Transmembrane</keyword>
<organism evidence="5 6">
    <name type="scientific">Nocardioides conyzicola</name>
    <dbReference type="NCBI Taxonomy" id="1651781"/>
    <lineage>
        <taxon>Bacteria</taxon>
        <taxon>Bacillati</taxon>
        <taxon>Actinomycetota</taxon>
        <taxon>Actinomycetes</taxon>
        <taxon>Propionibacteriales</taxon>
        <taxon>Nocardioidaceae</taxon>
        <taxon>Nocardioides</taxon>
    </lineage>
</organism>
<feature type="short sequence motif" description="GXSXG" evidence="2">
    <location>
        <begin position="41"/>
        <end position="45"/>
    </location>
</feature>
<comment type="caution">
    <text evidence="2">Lacks conserved residue(s) required for the propagation of feature annotation.</text>
</comment>
<feature type="active site" description="Proton acceptor" evidence="2">
    <location>
        <position position="383"/>
    </location>
</feature>
<protein>
    <submittedName>
        <fullName evidence="5">RpoH suppressor SuhR</fullName>
    </submittedName>
</protein>
<gene>
    <name evidence="5" type="primary">suhR</name>
    <name evidence="5" type="ORF">GCM10023349_04820</name>
</gene>
<keyword evidence="3" id="KW-1133">Transmembrane helix</keyword>
<accession>A0ABP8WR18</accession>
<dbReference type="SUPFAM" id="SSF52151">
    <property type="entry name" value="FabD/lysophospholipase-like"/>
    <property type="match status" value="1"/>
</dbReference>